<dbReference type="InterPro" id="IPR005229">
    <property type="entry name" value="YicC/YloC-like"/>
</dbReference>
<evidence type="ECO:0000259" key="7">
    <source>
        <dbReference type="Pfam" id="PF08340"/>
    </source>
</evidence>
<keyword evidence="4" id="KW-0378">Hydrolase</keyword>
<dbReference type="InterPro" id="IPR013527">
    <property type="entry name" value="YicC-like_N"/>
</dbReference>
<comment type="caution">
    <text evidence="8">The sequence shown here is derived from an EMBL/GenBank/DDBJ whole genome shotgun (WGS) entry which is preliminary data.</text>
</comment>
<evidence type="ECO:0000259" key="6">
    <source>
        <dbReference type="Pfam" id="PF03755"/>
    </source>
</evidence>
<feature type="domain" description="Endoribonuclease YicC-like N-terminal" evidence="6">
    <location>
        <begin position="2"/>
        <end position="153"/>
    </location>
</feature>
<keyword evidence="2" id="KW-0540">Nuclease</keyword>
<dbReference type="Pfam" id="PF03755">
    <property type="entry name" value="YicC-like_N"/>
    <property type="match status" value="1"/>
</dbReference>
<dbReference type="AlphaFoldDB" id="A0A2N1PUD1"/>
<dbReference type="NCBIfam" id="TIGR00255">
    <property type="entry name" value="YicC/YloC family endoribonuclease"/>
    <property type="match status" value="1"/>
</dbReference>
<reference evidence="8 9" key="1">
    <citation type="journal article" date="2017" name="ISME J.">
        <title>Potential for microbial H2 and metal transformations associated with novel bacteria and archaea in deep terrestrial subsurface sediments.</title>
        <authorList>
            <person name="Hernsdorf A.W."/>
            <person name="Amano Y."/>
            <person name="Miyakawa K."/>
            <person name="Ise K."/>
            <person name="Suzuki Y."/>
            <person name="Anantharaman K."/>
            <person name="Probst A."/>
            <person name="Burstein D."/>
            <person name="Thomas B.C."/>
            <person name="Banfield J.F."/>
        </authorList>
    </citation>
    <scope>NUCLEOTIDE SEQUENCE [LARGE SCALE GENOMIC DNA]</scope>
    <source>
        <strain evidence="8">HGW-Wallbacteria-1</strain>
    </source>
</reference>
<feature type="domain" description="Endoribonuclease YicC-like C-terminal" evidence="7">
    <location>
        <begin position="175"/>
        <end position="289"/>
    </location>
</feature>
<evidence type="ECO:0000256" key="2">
    <source>
        <dbReference type="ARBA" id="ARBA00022722"/>
    </source>
</evidence>
<proteinExistence type="inferred from homology"/>
<dbReference type="InterPro" id="IPR013551">
    <property type="entry name" value="YicC-like_C"/>
</dbReference>
<dbReference type="PANTHER" id="PTHR30636:SF3">
    <property type="entry name" value="UPF0701 PROTEIN YICC"/>
    <property type="match status" value="1"/>
</dbReference>
<comment type="cofactor">
    <cofactor evidence="1">
        <name>a divalent metal cation</name>
        <dbReference type="ChEBI" id="CHEBI:60240"/>
    </cofactor>
</comment>
<accession>A0A2N1PUD1</accession>
<evidence type="ECO:0000313" key="9">
    <source>
        <dbReference type="Proteomes" id="UP000233256"/>
    </source>
</evidence>
<evidence type="ECO:0000256" key="4">
    <source>
        <dbReference type="ARBA" id="ARBA00022801"/>
    </source>
</evidence>
<dbReference type="PANTHER" id="PTHR30636">
    <property type="entry name" value="UPF0701 PROTEIN YICC"/>
    <property type="match status" value="1"/>
</dbReference>
<organism evidence="8 9">
    <name type="scientific">Candidatus Wallbacteria bacterium HGW-Wallbacteria-1</name>
    <dbReference type="NCBI Taxonomy" id="2013854"/>
    <lineage>
        <taxon>Bacteria</taxon>
        <taxon>Candidatus Walliibacteriota</taxon>
    </lineage>
</organism>
<dbReference type="Proteomes" id="UP000233256">
    <property type="component" value="Unassembled WGS sequence"/>
</dbReference>
<evidence type="ECO:0000313" key="8">
    <source>
        <dbReference type="EMBL" id="PKK91963.1"/>
    </source>
</evidence>
<comment type="similarity">
    <text evidence="5">Belongs to the YicC/YloC family.</text>
</comment>
<evidence type="ECO:0000256" key="3">
    <source>
        <dbReference type="ARBA" id="ARBA00022759"/>
    </source>
</evidence>
<dbReference type="GO" id="GO:0004521">
    <property type="term" value="F:RNA endonuclease activity"/>
    <property type="evidence" value="ECO:0007669"/>
    <property type="project" value="InterPro"/>
</dbReference>
<dbReference type="GO" id="GO:0016787">
    <property type="term" value="F:hydrolase activity"/>
    <property type="evidence" value="ECO:0007669"/>
    <property type="project" value="UniProtKB-KW"/>
</dbReference>
<protein>
    <submittedName>
        <fullName evidence="8">YicC family protein</fullName>
    </submittedName>
</protein>
<keyword evidence="3" id="KW-0255">Endonuclease</keyword>
<gene>
    <name evidence="8" type="ORF">CVV64_00625</name>
</gene>
<dbReference type="EMBL" id="PGXC01000001">
    <property type="protein sequence ID" value="PKK91963.1"/>
    <property type="molecule type" value="Genomic_DNA"/>
</dbReference>
<sequence length="289" mass="32329">MIKSMTGYGEGIHQDQRFSVRVEIKSVNSKNRDLKIRIPSALSSFEREISERVKASIHRGTVSVHVSFFDLGAGSSGLTINMARAARIAEFGKWAAETFASQPLTSKDILFYQGVITEQEDGDRSISEPLTEALSAALISFEDNRVREGEILQADLKSHLGVFRSDMSAIVAGMDNFTAQLRETHQERIRSMIEDVKVDESRLATEIGLYAERIDISEEIIRLGAHIDTLDEMVSSGGSIGKKMDFYLQELNREVNTSLAKLRHINAIDTLLNMKETVEKMREQACNVE</sequence>
<dbReference type="Pfam" id="PF08340">
    <property type="entry name" value="YicC-like_C"/>
    <property type="match status" value="1"/>
</dbReference>
<evidence type="ECO:0000256" key="5">
    <source>
        <dbReference type="ARBA" id="ARBA00035648"/>
    </source>
</evidence>
<evidence type="ECO:0000256" key="1">
    <source>
        <dbReference type="ARBA" id="ARBA00001968"/>
    </source>
</evidence>
<name>A0A2N1PUD1_9BACT</name>